<keyword evidence="2" id="KW-1185">Reference proteome</keyword>
<gene>
    <name evidence="1" type="ORF">PSON_ATCC_30995.1.T1520035</name>
</gene>
<dbReference type="Proteomes" id="UP000692954">
    <property type="component" value="Unassembled WGS sequence"/>
</dbReference>
<evidence type="ECO:0000313" key="2">
    <source>
        <dbReference type="Proteomes" id="UP000692954"/>
    </source>
</evidence>
<protein>
    <submittedName>
        <fullName evidence="1">Uncharacterized protein</fullName>
    </submittedName>
</protein>
<sequence length="120" mass="14627">MKQYRKIDAALILIGKSELLKTKGQFQKQKGQDIGNIINWEWIILRYLLKQEKMYFKVLQGLAELFESQNNEKIPLPNFTENNKLQDQYDFKYQKQKIKIRMLFDNNEYQSIKICQYYYN</sequence>
<accession>A0A8S1R8J5</accession>
<dbReference type="EMBL" id="CAJJDN010000152">
    <property type="protein sequence ID" value="CAD8124571.1"/>
    <property type="molecule type" value="Genomic_DNA"/>
</dbReference>
<reference evidence="1" key="1">
    <citation type="submission" date="2021-01" db="EMBL/GenBank/DDBJ databases">
        <authorList>
            <consortium name="Genoscope - CEA"/>
            <person name="William W."/>
        </authorList>
    </citation>
    <scope>NUCLEOTIDE SEQUENCE</scope>
</reference>
<proteinExistence type="predicted"/>
<dbReference type="AlphaFoldDB" id="A0A8S1R8J5"/>
<organism evidence="1 2">
    <name type="scientific">Paramecium sonneborni</name>
    <dbReference type="NCBI Taxonomy" id="65129"/>
    <lineage>
        <taxon>Eukaryota</taxon>
        <taxon>Sar</taxon>
        <taxon>Alveolata</taxon>
        <taxon>Ciliophora</taxon>
        <taxon>Intramacronucleata</taxon>
        <taxon>Oligohymenophorea</taxon>
        <taxon>Peniculida</taxon>
        <taxon>Parameciidae</taxon>
        <taxon>Paramecium</taxon>
    </lineage>
</organism>
<comment type="caution">
    <text evidence="1">The sequence shown here is derived from an EMBL/GenBank/DDBJ whole genome shotgun (WGS) entry which is preliminary data.</text>
</comment>
<evidence type="ECO:0000313" key="1">
    <source>
        <dbReference type="EMBL" id="CAD8124571.1"/>
    </source>
</evidence>
<name>A0A8S1R8J5_9CILI</name>